<dbReference type="OrthoDB" id="5544992at2759"/>
<proteinExistence type="predicted"/>
<keyword evidence="1" id="KW-1185">Reference proteome</keyword>
<dbReference type="RefSeq" id="XP_011101723.1">
    <property type="nucleotide sequence ID" value="XM_011103421.1"/>
</dbReference>
<dbReference type="InParanoid" id="A0A6I9UMF9"/>
<gene>
    <name evidence="2" type="primary">LOC105179789</name>
</gene>
<protein>
    <submittedName>
        <fullName evidence="2">Uncharacterized protein LOC105179789</fullName>
    </submittedName>
</protein>
<dbReference type="Pfam" id="PF14223">
    <property type="entry name" value="Retrotran_gag_2"/>
    <property type="match status" value="1"/>
</dbReference>
<accession>A0A6I9UMF9</accession>
<evidence type="ECO:0000313" key="1">
    <source>
        <dbReference type="Proteomes" id="UP000504604"/>
    </source>
</evidence>
<sequence>MARTFFLAADLSYLLQRAKMMISFINGDGQKPQENTKDIEQWIRTYCMVSSWILNSISKEVVESFMYTNTSRDLWVELENRFGQSNGPLEYQLKKELASTSQGSMTVSTYFARLKKLWEELACITRTPECTCEETKETAEIKIHDQVIQFLMGLNEVYDHVRGQAFKRLETQKPFQNKKNTVDKRNEIRKECDKSRHLKEVLKTETNMFLVGFMPQTLALTNTG</sequence>
<organism evidence="1 2">
    <name type="scientific">Sesamum indicum</name>
    <name type="common">Oriental sesame</name>
    <name type="synonym">Sesamum orientale</name>
    <dbReference type="NCBI Taxonomy" id="4182"/>
    <lineage>
        <taxon>Eukaryota</taxon>
        <taxon>Viridiplantae</taxon>
        <taxon>Streptophyta</taxon>
        <taxon>Embryophyta</taxon>
        <taxon>Tracheophyta</taxon>
        <taxon>Spermatophyta</taxon>
        <taxon>Magnoliopsida</taxon>
        <taxon>eudicotyledons</taxon>
        <taxon>Gunneridae</taxon>
        <taxon>Pentapetalae</taxon>
        <taxon>asterids</taxon>
        <taxon>lamiids</taxon>
        <taxon>Lamiales</taxon>
        <taxon>Pedaliaceae</taxon>
        <taxon>Sesamum</taxon>
    </lineage>
</organism>
<dbReference type="KEGG" id="sind:105179789"/>
<evidence type="ECO:0000313" key="2">
    <source>
        <dbReference type="RefSeq" id="XP_011101723.1"/>
    </source>
</evidence>
<dbReference type="PANTHER" id="PTHR37610:SF40">
    <property type="entry name" value="OS01G0909600 PROTEIN"/>
    <property type="match status" value="1"/>
</dbReference>
<reference evidence="2" key="1">
    <citation type="submission" date="2025-08" db="UniProtKB">
        <authorList>
            <consortium name="RefSeq"/>
        </authorList>
    </citation>
    <scope>IDENTIFICATION</scope>
</reference>
<dbReference type="PANTHER" id="PTHR37610">
    <property type="entry name" value="CCHC-TYPE DOMAIN-CONTAINING PROTEIN"/>
    <property type="match status" value="1"/>
</dbReference>
<name>A0A6I9UMF9_SESIN</name>
<dbReference type="Proteomes" id="UP000504604">
    <property type="component" value="Unplaced"/>
</dbReference>
<dbReference type="GeneID" id="105179789"/>
<dbReference type="AlphaFoldDB" id="A0A6I9UMF9"/>